<evidence type="ECO:0000256" key="2">
    <source>
        <dbReference type="ARBA" id="ARBA00022679"/>
    </source>
</evidence>
<accession>A0A8J3C7I7</accession>
<dbReference type="RefSeq" id="WP_189056324.1">
    <property type="nucleotide sequence ID" value="NZ_BMMK01000007.1"/>
</dbReference>
<dbReference type="Gene3D" id="3.40.50.10350">
    <property type="entry name" value="Glycerate kinase, domain 1"/>
    <property type="match status" value="1"/>
</dbReference>
<dbReference type="PIRSF" id="PIRSF006078">
    <property type="entry name" value="GlxK"/>
    <property type="match status" value="1"/>
</dbReference>
<dbReference type="GO" id="GO:0031388">
    <property type="term" value="P:organic acid phosphorylation"/>
    <property type="evidence" value="ECO:0007669"/>
    <property type="project" value="UniProtKB-UniRule"/>
</dbReference>
<sequence length="373" mass="36998">MSHVVIAPDKFKGSLTAREVADHVAAGIAEVTPGVEVRRAPIADGGDGTLDAAVSAGFRRVPVRAAGPTGRPVDTAYAERDGTAVVELADASGLRRLPGGTRAPLTAASAGTGEVVRAALEAGCHTVVLGLGGSACTDGGAGMVEALGGRLRDEAGRPVGAGGAALARAAELDLSGLHPAVTTTRFVVASDVDNPLLGPAGAAAVYGPQKGASPAEVALLEAGLRRWAELTARAVGKDLAGEPGAGAAGGVGHAALAVLGAELRSGVGYLLDLLDVRAQLRGARLAVTGEGSLDAQTLRGKAPAGLAAAARAEGVPVVAVAGQVALDARRLRQAGIERAYALTALEPDVARCVANAAVLVQRLGAQIACDWLR</sequence>
<organism evidence="5 6">
    <name type="scientific">Longimycelium tulufanense</name>
    <dbReference type="NCBI Taxonomy" id="907463"/>
    <lineage>
        <taxon>Bacteria</taxon>
        <taxon>Bacillati</taxon>
        <taxon>Actinomycetota</taxon>
        <taxon>Actinomycetes</taxon>
        <taxon>Pseudonocardiales</taxon>
        <taxon>Pseudonocardiaceae</taxon>
        <taxon>Longimycelium</taxon>
    </lineage>
</organism>
<gene>
    <name evidence="5" type="primary">glxK</name>
    <name evidence="5" type="ORF">GCM10012275_20450</name>
</gene>
<dbReference type="Proteomes" id="UP000637578">
    <property type="component" value="Unassembled WGS sequence"/>
</dbReference>
<evidence type="ECO:0000313" key="6">
    <source>
        <dbReference type="Proteomes" id="UP000637578"/>
    </source>
</evidence>
<comment type="caution">
    <text evidence="5">The sequence shown here is derived from an EMBL/GenBank/DDBJ whole genome shotgun (WGS) entry which is preliminary data.</text>
</comment>
<dbReference type="InterPro" id="IPR018193">
    <property type="entry name" value="Glyc_kinase_flavodox-like_fold"/>
</dbReference>
<dbReference type="PANTHER" id="PTHR21599">
    <property type="entry name" value="GLYCERATE KINASE"/>
    <property type="match status" value="1"/>
</dbReference>
<dbReference type="AlphaFoldDB" id="A0A8J3C7I7"/>
<evidence type="ECO:0000256" key="4">
    <source>
        <dbReference type="PIRNR" id="PIRNR006078"/>
    </source>
</evidence>
<evidence type="ECO:0000313" key="5">
    <source>
        <dbReference type="EMBL" id="GGM49460.1"/>
    </source>
</evidence>
<comment type="similarity">
    <text evidence="1 4">Belongs to the glycerate kinase type-1 family.</text>
</comment>
<keyword evidence="6" id="KW-1185">Reference proteome</keyword>
<dbReference type="EMBL" id="BMMK01000007">
    <property type="protein sequence ID" value="GGM49460.1"/>
    <property type="molecule type" value="Genomic_DNA"/>
</dbReference>
<dbReference type="InterPro" id="IPR018197">
    <property type="entry name" value="Glycerate_kinase_RE-like"/>
</dbReference>
<dbReference type="PANTHER" id="PTHR21599:SF0">
    <property type="entry name" value="GLYCERATE KINASE"/>
    <property type="match status" value="1"/>
</dbReference>
<keyword evidence="2 4" id="KW-0808">Transferase</keyword>
<reference evidence="5" key="1">
    <citation type="journal article" date="2014" name="Int. J. Syst. Evol. Microbiol.">
        <title>Complete genome sequence of Corynebacterium casei LMG S-19264T (=DSM 44701T), isolated from a smear-ripened cheese.</title>
        <authorList>
            <consortium name="US DOE Joint Genome Institute (JGI-PGF)"/>
            <person name="Walter F."/>
            <person name="Albersmeier A."/>
            <person name="Kalinowski J."/>
            <person name="Ruckert C."/>
        </authorList>
    </citation>
    <scope>NUCLEOTIDE SEQUENCE</scope>
    <source>
        <strain evidence="5">CGMCC 4.5737</strain>
    </source>
</reference>
<dbReference type="GO" id="GO:0008887">
    <property type="term" value="F:glycerate kinase activity"/>
    <property type="evidence" value="ECO:0007669"/>
    <property type="project" value="UniProtKB-UniRule"/>
</dbReference>
<dbReference type="NCBIfam" id="TIGR00045">
    <property type="entry name" value="glycerate kinase"/>
    <property type="match status" value="1"/>
</dbReference>
<evidence type="ECO:0000256" key="1">
    <source>
        <dbReference type="ARBA" id="ARBA00006284"/>
    </source>
</evidence>
<dbReference type="InterPro" id="IPR036129">
    <property type="entry name" value="Glycerate_kinase_sf"/>
</dbReference>
<dbReference type="SUPFAM" id="SSF110738">
    <property type="entry name" value="Glycerate kinase I"/>
    <property type="match status" value="1"/>
</dbReference>
<dbReference type="Pfam" id="PF02595">
    <property type="entry name" value="Gly_kinase"/>
    <property type="match status" value="1"/>
</dbReference>
<dbReference type="Gene3D" id="3.90.1510.10">
    <property type="entry name" value="Glycerate kinase, domain 2"/>
    <property type="match status" value="1"/>
</dbReference>
<protein>
    <submittedName>
        <fullName evidence="5">Glycerate kinase</fullName>
    </submittedName>
</protein>
<reference evidence="5" key="2">
    <citation type="submission" date="2020-09" db="EMBL/GenBank/DDBJ databases">
        <authorList>
            <person name="Sun Q."/>
            <person name="Zhou Y."/>
        </authorList>
    </citation>
    <scope>NUCLEOTIDE SEQUENCE</scope>
    <source>
        <strain evidence="5">CGMCC 4.5737</strain>
    </source>
</reference>
<evidence type="ECO:0000256" key="3">
    <source>
        <dbReference type="ARBA" id="ARBA00022777"/>
    </source>
</evidence>
<proteinExistence type="inferred from homology"/>
<name>A0A8J3C7I7_9PSEU</name>
<dbReference type="InterPro" id="IPR004381">
    <property type="entry name" value="Glycerate_kinase"/>
</dbReference>
<keyword evidence="3 4" id="KW-0418">Kinase</keyword>